<feature type="transmembrane region" description="Helical" evidence="1">
    <location>
        <begin position="123"/>
        <end position="146"/>
    </location>
</feature>
<organism evidence="2">
    <name type="scientific">human gut metagenome</name>
    <dbReference type="NCBI Taxonomy" id="408170"/>
    <lineage>
        <taxon>unclassified sequences</taxon>
        <taxon>metagenomes</taxon>
        <taxon>organismal metagenomes</taxon>
    </lineage>
</organism>
<dbReference type="Pfam" id="PF09586">
    <property type="entry name" value="YfhO"/>
    <property type="match status" value="1"/>
</dbReference>
<keyword evidence="1" id="KW-1133">Transmembrane helix</keyword>
<proteinExistence type="predicted"/>
<dbReference type="AlphaFoldDB" id="K1S5W6"/>
<sequence>MQTYIIGVMLLVTLITTIMIYYFIKEKYDIKIAFISGLLYLLAAPILFNAHRHIMFVSYMPFLLLGLFGIEKYNKNSNNFILLVVSISLMILTSYYYSIGGILALFLYYLYTAKKDKKNFLKFISIIILSVLLTSFFLFPTAAALLKGRVKSHHQISYLTLFLPNININEVLYSYYSPGLTSIFLFAIIAFVISKKKKEKFLGITMLILSFFPISSYILNGFLYPRTKSLIPFLPLAIYMIAHFLSDICNKKVNTNLLVKIVLAVSIILFMLDCKYLIFYLDIILTILSILFYNKYNKKYFIFIPLIVISAVNCLSANTKENYVRKDYKKVEFKVKDYYRTNNLVDELHSGNDTTNYTTSIYSSVYNPNYYHLYTKVFNMPFAHRNKLMTLNQNELLFQKFMGVKYIITTKDNFIDYEEVAKKSKYKLLKNDDVFALGYGSNNLMSYEEFSKLKYPYSAEALMHYVVVDAKLKPTTFKSNLKEYHPTYSYTTKKLDIKSGKTYMINSNDGELNIKLDSPLKNQLLFINFNMDYQQVCSITEKNNDQTITINGITNKLTCKGYEYDNKNYNFSYVISEKNLTELKIKFSKGRYKISNIKMYTLDNTTLKDIKHDDLVINKMENDCLKGHINMRNDGYFVLSIPYDEGFNITMDGKKVAYEKTNVDLIGFKMPKGKHKIIVKYNSPLLHFGEVISLISLMVLIIFTRHKTPKKQNNRLKNTKI</sequence>
<dbReference type="PANTHER" id="PTHR38454:SF1">
    <property type="entry name" value="INTEGRAL MEMBRANE PROTEIN"/>
    <property type="match status" value="1"/>
</dbReference>
<evidence type="ECO:0000256" key="1">
    <source>
        <dbReference type="SAM" id="Phobius"/>
    </source>
</evidence>
<dbReference type="EMBL" id="AJWZ01010212">
    <property type="protein sequence ID" value="EKC49110.1"/>
    <property type="molecule type" value="Genomic_DNA"/>
</dbReference>
<evidence type="ECO:0000313" key="2">
    <source>
        <dbReference type="EMBL" id="EKC49110.1"/>
    </source>
</evidence>
<protein>
    <submittedName>
        <fullName evidence="2">Integral membrane protein</fullName>
    </submittedName>
</protein>
<comment type="caution">
    <text evidence="2">The sequence shown here is derived from an EMBL/GenBank/DDBJ whole genome shotgun (WGS) entry which is preliminary data.</text>
</comment>
<feature type="transmembrane region" description="Helical" evidence="1">
    <location>
        <begin position="30"/>
        <end position="48"/>
    </location>
</feature>
<feature type="transmembrane region" description="Helical" evidence="1">
    <location>
        <begin position="5"/>
        <end position="24"/>
    </location>
</feature>
<keyword evidence="1" id="KW-0472">Membrane</keyword>
<feature type="transmembrane region" description="Helical" evidence="1">
    <location>
        <begin position="173"/>
        <end position="194"/>
    </location>
</feature>
<name>K1S5W6_9ZZZZ</name>
<keyword evidence="1" id="KW-0812">Transmembrane</keyword>
<feature type="transmembrane region" description="Helical" evidence="1">
    <location>
        <begin position="80"/>
        <end position="111"/>
    </location>
</feature>
<feature type="transmembrane region" description="Helical" evidence="1">
    <location>
        <begin position="229"/>
        <end position="246"/>
    </location>
</feature>
<feature type="transmembrane region" description="Helical" evidence="1">
    <location>
        <begin position="277"/>
        <end position="293"/>
    </location>
</feature>
<feature type="transmembrane region" description="Helical" evidence="1">
    <location>
        <begin position="685"/>
        <end position="703"/>
    </location>
</feature>
<reference evidence="2" key="1">
    <citation type="journal article" date="2013" name="Environ. Microbiol.">
        <title>Microbiota from the distal guts of lean and obese adolescents exhibit partial functional redundancy besides clear differences in community structure.</title>
        <authorList>
            <person name="Ferrer M."/>
            <person name="Ruiz A."/>
            <person name="Lanza F."/>
            <person name="Haange S.B."/>
            <person name="Oberbach A."/>
            <person name="Till H."/>
            <person name="Bargiela R."/>
            <person name="Campoy C."/>
            <person name="Segura M.T."/>
            <person name="Richter M."/>
            <person name="von Bergen M."/>
            <person name="Seifert J."/>
            <person name="Suarez A."/>
        </authorList>
    </citation>
    <scope>NUCLEOTIDE SEQUENCE</scope>
</reference>
<accession>K1S5W6</accession>
<dbReference type="InterPro" id="IPR018580">
    <property type="entry name" value="Uncharacterised_YfhO"/>
</dbReference>
<feature type="transmembrane region" description="Helical" evidence="1">
    <location>
        <begin position="201"/>
        <end position="223"/>
    </location>
</feature>
<gene>
    <name evidence="2" type="ORF">OBE_14813</name>
</gene>
<feature type="transmembrane region" description="Helical" evidence="1">
    <location>
        <begin position="253"/>
        <end position="271"/>
    </location>
</feature>
<feature type="transmembrane region" description="Helical" evidence="1">
    <location>
        <begin position="300"/>
        <end position="318"/>
    </location>
</feature>
<dbReference type="PANTHER" id="PTHR38454">
    <property type="entry name" value="INTEGRAL MEMBRANE PROTEIN-RELATED"/>
    <property type="match status" value="1"/>
</dbReference>